<feature type="domain" description="Reverse transcriptase" evidence="13">
    <location>
        <begin position="181"/>
        <end position="416"/>
    </location>
</feature>
<dbReference type="KEGG" id="daer:H9K75_05830"/>
<dbReference type="InterPro" id="IPR051083">
    <property type="entry name" value="GrpII_Intron_Splice-Mob/Def"/>
</dbReference>
<dbReference type="SUPFAM" id="SSF56672">
    <property type="entry name" value="DNA/RNA polymerases"/>
    <property type="match status" value="1"/>
</dbReference>
<dbReference type="GO" id="GO:0003723">
    <property type="term" value="F:RNA binding"/>
    <property type="evidence" value="ECO:0007669"/>
    <property type="project" value="InterPro"/>
</dbReference>
<gene>
    <name evidence="14" type="ORF">H9K75_05830</name>
</gene>
<keyword evidence="10" id="KW-0175">Coiled coil</keyword>
<evidence type="ECO:0000256" key="12">
    <source>
        <dbReference type="SAM" id="Phobius"/>
    </source>
</evidence>
<evidence type="ECO:0000256" key="7">
    <source>
        <dbReference type="ARBA" id="ARBA00023118"/>
    </source>
</evidence>
<keyword evidence="6 14" id="KW-0695">RNA-directed DNA polymerase</keyword>
<feature type="compositionally biased region" description="Low complexity" evidence="11">
    <location>
        <begin position="440"/>
        <end position="451"/>
    </location>
</feature>
<dbReference type="EC" id="2.7.7.49" evidence="1"/>
<protein>
    <recommendedName>
        <fullName evidence="1">RNA-directed DNA polymerase</fullName>
        <ecNumber evidence="1">2.7.7.49</ecNumber>
    </recommendedName>
</protein>
<dbReference type="PANTHER" id="PTHR34047:SF7">
    <property type="entry name" value="RNA-DIRECTED DNA POLYMERASE"/>
    <property type="match status" value="1"/>
</dbReference>
<comment type="catalytic activity">
    <reaction evidence="9">
        <text>DNA(n) + a 2'-deoxyribonucleoside 5'-triphosphate = DNA(n+1) + diphosphate</text>
        <dbReference type="Rhea" id="RHEA:22508"/>
        <dbReference type="Rhea" id="RHEA-COMP:17339"/>
        <dbReference type="Rhea" id="RHEA-COMP:17340"/>
        <dbReference type="ChEBI" id="CHEBI:33019"/>
        <dbReference type="ChEBI" id="CHEBI:61560"/>
        <dbReference type="ChEBI" id="CHEBI:173112"/>
        <dbReference type="EC" id="2.7.7.49"/>
    </reaction>
</comment>
<evidence type="ECO:0000256" key="5">
    <source>
        <dbReference type="ARBA" id="ARBA00022842"/>
    </source>
</evidence>
<keyword evidence="5" id="KW-0460">Magnesium</keyword>
<feature type="compositionally biased region" description="Polar residues" evidence="11">
    <location>
        <begin position="589"/>
        <end position="603"/>
    </location>
</feature>
<feature type="compositionally biased region" description="Low complexity" evidence="11">
    <location>
        <begin position="563"/>
        <end position="577"/>
    </location>
</feature>
<dbReference type="AlphaFoldDB" id="A0A7H0GMJ8"/>
<feature type="region of interest" description="Disordered" evidence="11">
    <location>
        <begin position="415"/>
        <end position="456"/>
    </location>
</feature>
<evidence type="ECO:0000256" key="3">
    <source>
        <dbReference type="ARBA" id="ARBA00022695"/>
    </source>
</evidence>
<dbReference type="EMBL" id="CP060783">
    <property type="protein sequence ID" value="QNP49514.1"/>
    <property type="molecule type" value="Genomic_DNA"/>
</dbReference>
<keyword evidence="12" id="KW-1133">Transmembrane helix</keyword>
<comment type="similarity">
    <text evidence="8">Belongs to the bacterial reverse transcriptase family.</text>
</comment>
<dbReference type="PROSITE" id="PS50878">
    <property type="entry name" value="RT_POL"/>
    <property type="match status" value="1"/>
</dbReference>
<evidence type="ECO:0000256" key="2">
    <source>
        <dbReference type="ARBA" id="ARBA00022679"/>
    </source>
</evidence>
<evidence type="ECO:0000256" key="11">
    <source>
        <dbReference type="SAM" id="MobiDB-lite"/>
    </source>
</evidence>
<feature type="coiled-coil region" evidence="10">
    <location>
        <begin position="44"/>
        <end position="103"/>
    </location>
</feature>
<dbReference type="InterPro" id="IPR043502">
    <property type="entry name" value="DNA/RNA_pol_sf"/>
</dbReference>
<keyword evidence="2" id="KW-0808">Transferase</keyword>
<evidence type="ECO:0000256" key="9">
    <source>
        <dbReference type="ARBA" id="ARBA00048173"/>
    </source>
</evidence>
<dbReference type="Proteomes" id="UP000516028">
    <property type="component" value="Chromosome"/>
</dbReference>
<feature type="transmembrane region" description="Helical" evidence="12">
    <location>
        <begin position="630"/>
        <end position="663"/>
    </location>
</feature>
<dbReference type="Pfam" id="PF00078">
    <property type="entry name" value="RVT_1"/>
    <property type="match status" value="1"/>
</dbReference>
<dbReference type="GO" id="GO:0046872">
    <property type="term" value="F:metal ion binding"/>
    <property type="evidence" value="ECO:0007669"/>
    <property type="project" value="UniProtKB-KW"/>
</dbReference>
<dbReference type="PANTHER" id="PTHR34047">
    <property type="entry name" value="NUCLEAR INTRON MATURASE 1, MITOCHONDRIAL-RELATED"/>
    <property type="match status" value="1"/>
</dbReference>
<organism evidence="14 15">
    <name type="scientific">Diaphorobacter aerolatus</name>
    <dbReference type="NCBI Taxonomy" id="1288495"/>
    <lineage>
        <taxon>Bacteria</taxon>
        <taxon>Pseudomonadati</taxon>
        <taxon>Pseudomonadota</taxon>
        <taxon>Betaproteobacteria</taxon>
        <taxon>Burkholderiales</taxon>
        <taxon>Comamonadaceae</taxon>
        <taxon>Diaphorobacter</taxon>
    </lineage>
</organism>
<keyword evidence="4" id="KW-0479">Metal-binding</keyword>
<reference evidence="14 15" key="1">
    <citation type="submission" date="2020-08" db="EMBL/GenBank/DDBJ databases">
        <title>Genome sequence of Diaphorobacter aerolatus KACC 16536T.</title>
        <authorList>
            <person name="Hyun D.-W."/>
            <person name="Bae J.-W."/>
        </authorList>
    </citation>
    <scope>NUCLEOTIDE SEQUENCE [LARGE SCALE GENOMIC DNA]</scope>
    <source>
        <strain evidence="14 15">KACC 16536</strain>
    </source>
</reference>
<dbReference type="InterPro" id="IPR000477">
    <property type="entry name" value="RT_dom"/>
</dbReference>
<evidence type="ECO:0000313" key="14">
    <source>
        <dbReference type="EMBL" id="QNP49514.1"/>
    </source>
</evidence>
<feature type="compositionally biased region" description="Basic residues" evidence="11">
    <location>
        <begin position="425"/>
        <end position="439"/>
    </location>
</feature>
<keyword evidence="3" id="KW-0548">Nucleotidyltransferase</keyword>
<dbReference type="RefSeq" id="WP_187725103.1">
    <property type="nucleotide sequence ID" value="NZ_CP060783.1"/>
</dbReference>
<evidence type="ECO:0000256" key="8">
    <source>
        <dbReference type="ARBA" id="ARBA00034120"/>
    </source>
</evidence>
<evidence type="ECO:0000313" key="15">
    <source>
        <dbReference type="Proteomes" id="UP000516028"/>
    </source>
</evidence>
<sequence length="678" mass="75630">MSNPQPTRAEIYERIAQSSKQEVILDEMQRLGFWPKAEGQPQLAAELIHREGELQRELSELNQQLGVRRDPERALREMRKQRMKNAREKRETTKREQAKKRHERALAWHARRASHVGYLGPGVSAALVDGPLTQQEQEQTSRRTRDRAIPDLPRLARHGLPALSSAAQLAESMGVSVAELRFLSFHREVARTHHYHSFTLPKKTGGERLISAPMPRLKRAQYWVLDNVLNKIPAHEAAHGFLAGRSIISNAAPHAGQDVVINLDVKDFFPSIAFARIKGVFRQLGYGEGVATVLALLCSENRAQAWQVDGERLFVGGKARERVLPQGAPTSPMVTNLLCRRMDRRLQGLARQLGFVYTRYADDLTFSASGEAARDHVGKLLGRVRWILRDEGFTPHPDKERVMRKGRRQEVTGLVVNGPSPSVSRKTRRRLRAALHRASRSAADASTSTQAHWQGQQAQPSQLLGLAQFVHQINARQGRQLLADAQQLMRSPLDRANDALLAASRQDQRSASSSSPASFRALAAAGRAPVRTNGEPWWQPAAALEPVLEQTDLQRREARQLARHGASSASGASSNRRSSSDSHFGRGPQSGSSRQEDQGNASGRFSFDDAAGRDDQGASKDKPAGRLGTYWMQMVICFVMGSILHNRLITIFAMIAVIVLYYMRRQRWDVFMGVLVGL</sequence>
<evidence type="ECO:0000256" key="10">
    <source>
        <dbReference type="SAM" id="Coils"/>
    </source>
</evidence>
<keyword evidence="7" id="KW-0051">Antiviral defense</keyword>
<keyword evidence="12" id="KW-0812">Transmembrane</keyword>
<dbReference type="InterPro" id="IPR000123">
    <property type="entry name" value="Reverse_transcriptase_msDNA"/>
</dbReference>
<dbReference type="GO" id="GO:0051607">
    <property type="term" value="P:defense response to virus"/>
    <property type="evidence" value="ECO:0007669"/>
    <property type="project" value="UniProtKB-KW"/>
</dbReference>
<evidence type="ECO:0000259" key="13">
    <source>
        <dbReference type="PROSITE" id="PS50878"/>
    </source>
</evidence>
<name>A0A7H0GMJ8_9BURK</name>
<evidence type="ECO:0000256" key="6">
    <source>
        <dbReference type="ARBA" id="ARBA00022918"/>
    </source>
</evidence>
<proteinExistence type="inferred from homology"/>
<accession>A0A7H0GMJ8</accession>
<dbReference type="CDD" id="cd03487">
    <property type="entry name" value="RT_Bac_retron_II"/>
    <property type="match status" value="1"/>
</dbReference>
<keyword evidence="15" id="KW-1185">Reference proteome</keyword>
<feature type="compositionally biased region" description="Basic and acidic residues" evidence="11">
    <location>
        <begin position="606"/>
        <end position="623"/>
    </location>
</feature>
<feature type="region of interest" description="Disordered" evidence="11">
    <location>
        <begin position="556"/>
        <end position="623"/>
    </location>
</feature>
<dbReference type="PRINTS" id="PR00866">
    <property type="entry name" value="RNADNAPOLMS"/>
</dbReference>
<evidence type="ECO:0000256" key="4">
    <source>
        <dbReference type="ARBA" id="ARBA00022723"/>
    </source>
</evidence>
<keyword evidence="12" id="KW-0472">Membrane</keyword>
<dbReference type="GO" id="GO:0003964">
    <property type="term" value="F:RNA-directed DNA polymerase activity"/>
    <property type="evidence" value="ECO:0007669"/>
    <property type="project" value="UniProtKB-KW"/>
</dbReference>
<evidence type="ECO:0000256" key="1">
    <source>
        <dbReference type="ARBA" id="ARBA00012493"/>
    </source>
</evidence>